<evidence type="ECO:0000259" key="3">
    <source>
        <dbReference type="Pfam" id="PF03033"/>
    </source>
</evidence>
<reference evidence="6" key="1">
    <citation type="journal article" date="2016" name="Genome Announc.">
        <title>Genome sequence of Ustilaginoidea virens IPU010, a rice pathogenic fungus causing false smut.</title>
        <authorList>
            <person name="Kumagai T."/>
            <person name="Ishii T."/>
            <person name="Terai G."/>
            <person name="Umemura M."/>
            <person name="Machida M."/>
            <person name="Asai K."/>
        </authorList>
    </citation>
    <scope>NUCLEOTIDE SEQUENCE [LARGE SCALE GENOMIC DNA]</scope>
    <source>
        <strain evidence="6">IPU010</strain>
    </source>
</reference>
<dbReference type="Gene3D" id="3.40.50.2000">
    <property type="entry name" value="Glycogen Phosphorylase B"/>
    <property type="match status" value="2"/>
</dbReference>
<feature type="compositionally biased region" description="Basic residues" evidence="2">
    <location>
        <begin position="812"/>
        <end position="828"/>
    </location>
</feature>
<dbReference type="GO" id="GO:0005975">
    <property type="term" value="P:carbohydrate metabolic process"/>
    <property type="evidence" value="ECO:0007669"/>
    <property type="project" value="InterPro"/>
</dbReference>
<dbReference type="AlphaFoldDB" id="A0A1B5L3A1"/>
<feature type="region of interest" description="Disordered" evidence="2">
    <location>
        <begin position="244"/>
        <end position="273"/>
    </location>
</feature>
<feature type="compositionally biased region" description="Basic residues" evidence="2">
    <location>
        <begin position="187"/>
        <end position="199"/>
    </location>
</feature>
<evidence type="ECO:0000313" key="5">
    <source>
        <dbReference type="EMBL" id="GAO17561.1"/>
    </source>
</evidence>
<dbReference type="Pfam" id="PF03033">
    <property type="entry name" value="Glyco_transf_28"/>
    <property type="match status" value="1"/>
</dbReference>
<dbReference type="InterPro" id="IPR004276">
    <property type="entry name" value="GlycoTrans_28_N"/>
</dbReference>
<dbReference type="PANTHER" id="PTHR48050:SF5">
    <property type="entry name" value="UDP-GLUCOSE,STEROL TRANSFERASE"/>
    <property type="match status" value="1"/>
</dbReference>
<feature type="compositionally biased region" description="Low complexity" evidence="2">
    <location>
        <begin position="252"/>
        <end position="261"/>
    </location>
</feature>
<dbReference type="SUPFAM" id="SSF53756">
    <property type="entry name" value="UDP-Glycosyltransferase/glycogen phosphorylase"/>
    <property type="match status" value="1"/>
</dbReference>
<evidence type="ECO:0000313" key="6">
    <source>
        <dbReference type="Proteomes" id="UP000054053"/>
    </source>
</evidence>
<evidence type="ECO:0000256" key="2">
    <source>
        <dbReference type="SAM" id="MobiDB-lite"/>
    </source>
</evidence>
<accession>A0A1B5L3A1</accession>
<dbReference type="Proteomes" id="UP000054053">
    <property type="component" value="Unassembled WGS sequence"/>
</dbReference>
<dbReference type="CDD" id="cd03784">
    <property type="entry name" value="GT1_Gtf-like"/>
    <property type="match status" value="1"/>
</dbReference>
<comment type="caution">
    <text evidence="5">The sequence shown here is derived from an EMBL/GenBank/DDBJ whole genome shotgun (WGS) entry which is preliminary data.</text>
</comment>
<dbReference type="PANTHER" id="PTHR48050">
    <property type="entry name" value="STEROL 3-BETA-GLUCOSYLTRANSFERASE"/>
    <property type="match status" value="1"/>
</dbReference>
<dbReference type="FunFam" id="3.40.50.2000:FF:000009">
    <property type="entry name" value="Sterol 3-beta-glucosyltransferase UGT80A2"/>
    <property type="match status" value="1"/>
</dbReference>
<protein>
    <submittedName>
        <fullName evidence="5">Uncharacterized protein</fullName>
    </submittedName>
</protein>
<dbReference type="Pfam" id="PF06722">
    <property type="entry name" value="EryCIII-like_C"/>
    <property type="match status" value="1"/>
</dbReference>
<proteinExistence type="predicted"/>
<feature type="region of interest" description="Disordered" evidence="2">
    <location>
        <begin position="1"/>
        <end position="200"/>
    </location>
</feature>
<feature type="compositionally biased region" description="Pro residues" evidence="2">
    <location>
        <begin position="262"/>
        <end position="273"/>
    </location>
</feature>
<feature type="domain" description="Erythromycin biosynthesis protein CIII-like C-terminal" evidence="4">
    <location>
        <begin position="600"/>
        <end position="693"/>
    </location>
</feature>
<organism evidence="5 6">
    <name type="scientific">Ustilaginoidea virens</name>
    <name type="common">Rice false smut fungus</name>
    <name type="synonym">Villosiclava virens</name>
    <dbReference type="NCBI Taxonomy" id="1159556"/>
    <lineage>
        <taxon>Eukaryota</taxon>
        <taxon>Fungi</taxon>
        <taxon>Dikarya</taxon>
        <taxon>Ascomycota</taxon>
        <taxon>Pezizomycotina</taxon>
        <taxon>Sordariomycetes</taxon>
        <taxon>Hypocreomycetidae</taxon>
        <taxon>Hypocreales</taxon>
        <taxon>Clavicipitaceae</taxon>
        <taxon>Ustilaginoidea</taxon>
    </lineage>
</organism>
<name>A0A1B5L3A1_USTVR</name>
<feature type="domain" description="Glycosyltransferase family 28 N-terminal" evidence="3">
    <location>
        <begin position="281"/>
        <end position="357"/>
    </location>
</feature>
<sequence length="1120" mass="121016">MDPACRSTSRDEMDLDPRNGLDPKSGLAPKSDLSSKSDLAPKSFPPEDASATSPGRAILQPPHGSRAGFPGTLEVPSSSSSSSSGLGAVHRKLSAPSPPGSGESCRPVALERWQTETYPDKRERSQSIPSRAWIPLAGAISTSHADDDESDASSEADLHHAPPDGGQDLGTTTTGGKSIRGIDAPKEKKKKKKKRKSLMHRILVNDRHCRSTGSAQSDGRLAITVHETAHTGYIANALGAVAHSMRPRRAKTTTARPTSLPSAPPPLPPPPPPLPMPRLSIVVMVVGSRGDVQPFLRIGKYLKEELGHRIRIATHPTFRDLVEKDSGLEFFSVGGDPAELMAFMVKNPGMIPTLQTMKAGEIGRRRAAMAEMFDGFWRSCIHASEHETTPRGRGAGDRRRVFVADAIIANPPSFAHIHCAEALGIPLHLVFTFPYTPTHAFPHPLASIKQTNVDQAYTNFISYPLVEMMTWQGLGDLINDMRVNTLALDPVSTLWAPCATYRMHVPVTYLWSPGLVPKPQDWGDEIAVSGFVFLDLASAFHPPPELVRFLDAGEPPVYIGFGSIVVDDADRFTDLIFEAVEKAGVRALVSRGWGGLGRDDVPESIFMLDNTPHDWLFPRVRGCVHHGGAGTTAIGLKCGLPTMIVPFFGDQYFWGSMVGKSGAGPEPVPYKRLTADRLADGIRYLLTAEARSAAGRIARSIEQDGDGAKNTLDSFRKQMRAYGPPTLSCAIVPSHVAVWKVKGTHVRLGAVAAHMLVEAGHLSWKRLRLLRHTEWLDFEGPGEPVTAAAESLKNTVRDVLGGIGSGPIRVGKTAKRRLCHRMHSRPKRNGGGGDGPQTDEQIPAIRVNGEKPDKPEPPPPPPPSLVPGPGQYARDISSSVRLTALAVARAPANLLVALAQGFHNAPRLYGDDTVRRPTRVSGFRSGLVASRRELVYGVYDGVTGVVRLPVRGARNEGVVGLLKGAGMGLGGLVLKPVSAVLGPLGYSVQGVVKQVERRRSPRRFVRRARMAQGEGEVGRLGAARARELAGRVCAGWQVLQRLGRAIADDERRRGLAGQVDRVTLDVAFLFASVERARTCLDDLTAGKSLDDVMTGYKEWNVKETDPSYYRSGTSRSHHDA</sequence>
<dbReference type="FunFam" id="3.40.50.2000:FF:000100">
    <property type="entry name" value="Glycosyltransferase family 1 protein"/>
    <property type="match status" value="1"/>
</dbReference>
<keyword evidence="1" id="KW-0808">Transferase</keyword>
<feature type="compositionally biased region" description="Basic and acidic residues" evidence="2">
    <location>
        <begin position="8"/>
        <end position="21"/>
    </location>
</feature>
<dbReference type="InterPro" id="IPR002213">
    <property type="entry name" value="UDP_glucos_trans"/>
</dbReference>
<dbReference type="GO" id="GO:0016906">
    <property type="term" value="F:sterol 3-beta-glucosyltransferase activity"/>
    <property type="evidence" value="ECO:0007669"/>
    <property type="project" value="UniProtKB-ARBA"/>
</dbReference>
<feature type="region of interest" description="Disordered" evidence="2">
    <location>
        <begin position="811"/>
        <end position="872"/>
    </location>
</feature>
<dbReference type="InterPro" id="IPR010610">
    <property type="entry name" value="EryCIII-like_C"/>
</dbReference>
<evidence type="ECO:0000259" key="4">
    <source>
        <dbReference type="Pfam" id="PF06722"/>
    </source>
</evidence>
<feature type="compositionally biased region" description="Pro residues" evidence="2">
    <location>
        <begin position="857"/>
        <end position="866"/>
    </location>
</feature>
<evidence type="ECO:0000256" key="1">
    <source>
        <dbReference type="ARBA" id="ARBA00022679"/>
    </source>
</evidence>
<dbReference type="InterPro" id="IPR050426">
    <property type="entry name" value="Glycosyltransferase_28"/>
</dbReference>
<dbReference type="EMBL" id="BBTG02000031">
    <property type="protein sequence ID" value="GAO17561.1"/>
    <property type="molecule type" value="Genomic_DNA"/>
</dbReference>
<gene>
    <name evidence="5" type="ORF">UVI_02047500</name>
</gene>